<sequence length="356" mass="39178">MAVVAHSSKVLVTGANGFVAVWLVQTLLEQGYSVRGTVRSESKAAFLLNKFRSYSDKFEVVVVEDITKDGAFDEAVKGVDAIEHTASPCHLNVDDPKEIIDPAVNGTVGILKSALKNAPNVKRIVTLASTATILRDSNEPLTFDETDWNTQSPDEVKQHGRNASATAKYRTSKILAERAAWTFYEDHKNQVKWDLTVIHPPFVFGPVAHEVAHPNDLNTSTKEWYNVVIAPNSSGRSKDFLTNGGSCWVDVRDLAAALVKALSVKEAGGERIIISAGQFIWQDWIDIANSLSPSPIPSHAPGTDKALPVGNPDANKTAVYMIKYNTAKEKRILGLEYLTMEETTRDTLVDYERRGW</sequence>
<evidence type="ECO:0000313" key="6">
    <source>
        <dbReference type="Proteomes" id="UP000242287"/>
    </source>
</evidence>
<evidence type="ECO:0000256" key="1">
    <source>
        <dbReference type="ARBA" id="ARBA00023002"/>
    </source>
</evidence>
<dbReference type="GO" id="GO:0016616">
    <property type="term" value="F:oxidoreductase activity, acting on the CH-OH group of donors, NAD or NADP as acceptor"/>
    <property type="evidence" value="ECO:0007669"/>
    <property type="project" value="TreeGrafter"/>
</dbReference>
<dbReference type="SUPFAM" id="SSF51735">
    <property type="entry name" value="NAD(P)-binding Rossmann-fold domains"/>
    <property type="match status" value="1"/>
</dbReference>
<dbReference type="Proteomes" id="UP000242287">
    <property type="component" value="Unassembled WGS sequence"/>
</dbReference>
<dbReference type="InterPro" id="IPR036291">
    <property type="entry name" value="NAD(P)-bd_dom_sf"/>
</dbReference>
<dbReference type="STRING" id="703135.A0A2A9NDE1"/>
<comment type="similarity">
    <text evidence="2">Belongs to the NAD(P)-dependent epimerase/dehydratase family. Dihydroflavonol-4-reductase subfamily.</text>
</comment>
<accession>A0A2A9NDE1</accession>
<dbReference type="InterPro" id="IPR001509">
    <property type="entry name" value="Epimerase_deHydtase"/>
</dbReference>
<dbReference type="Gene3D" id="3.40.50.720">
    <property type="entry name" value="NAD(P)-binding Rossmann-like Domain"/>
    <property type="match status" value="1"/>
</dbReference>
<dbReference type="PANTHER" id="PTHR10366:SF564">
    <property type="entry name" value="STEROL-4-ALPHA-CARBOXYLATE 3-DEHYDROGENASE, DECARBOXYLATING"/>
    <property type="match status" value="1"/>
</dbReference>
<dbReference type="AlphaFoldDB" id="A0A2A9NDE1"/>
<keyword evidence="6" id="KW-1185">Reference proteome</keyword>
<protein>
    <recommendedName>
        <fullName evidence="4">NAD-dependent epimerase/dehydratase domain-containing protein</fullName>
    </recommendedName>
</protein>
<evidence type="ECO:0000256" key="3">
    <source>
        <dbReference type="SAM" id="MobiDB-lite"/>
    </source>
</evidence>
<dbReference type="Pfam" id="PF01370">
    <property type="entry name" value="Epimerase"/>
    <property type="match status" value="1"/>
</dbReference>
<feature type="region of interest" description="Disordered" evidence="3">
    <location>
        <begin position="144"/>
        <end position="164"/>
    </location>
</feature>
<reference evidence="5 6" key="1">
    <citation type="submission" date="2014-02" db="EMBL/GenBank/DDBJ databases">
        <title>Transposable element dynamics among asymbiotic and ectomycorrhizal Amanita fungi.</title>
        <authorList>
            <consortium name="DOE Joint Genome Institute"/>
            <person name="Hess J."/>
            <person name="Skrede I."/>
            <person name="Wolfe B."/>
            <person name="LaButti K."/>
            <person name="Ohm R.A."/>
            <person name="Grigoriev I.V."/>
            <person name="Pringle A."/>
        </authorList>
    </citation>
    <scope>NUCLEOTIDE SEQUENCE [LARGE SCALE GENOMIC DNA]</scope>
    <source>
        <strain evidence="5 6">SKay4041</strain>
    </source>
</reference>
<evidence type="ECO:0000256" key="2">
    <source>
        <dbReference type="ARBA" id="ARBA00023445"/>
    </source>
</evidence>
<organism evidence="5 6">
    <name type="scientific">Amanita thiersii Skay4041</name>
    <dbReference type="NCBI Taxonomy" id="703135"/>
    <lineage>
        <taxon>Eukaryota</taxon>
        <taxon>Fungi</taxon>
        <taxon>Dikarya</taxon>
        <taxon>Basidiomycota</taxon>
        <taxon>Agaricomycotina</taxon>
        <taxon>Agaricomycetes</taxon>
        <taxon>Agaricomycetidae</taxon>
        <taxon>Agaricales</taxon>
        <taxon>Pluteineae</taxon>
        <taxon>Amanitaceae</taxon>
        <taxon>Amanita</taxon>
    </lineage>
</organism>
<keyword evidence="1" id="KW-0560">Oxidoreductase</keyword>
<dbReference type="InterPro" id="IPR050425">
    <property type="entry name" value="NAD(P)_dehydrat-like"/>
</dbReference>
<gene>
    <name evidence="5" type="ORF">AMATHDRAFT_70221</name>
</gene>
<dbReference type="EMBL" id="KZ302215">
    <property type="protein sequence ID" value="PFH46271.1"/>
    <property type="molecule type" value="Genomic_DNA"/>
</dbReference>
<evidence type="ECO:0000259" key="4">
    <source>
        <dbReference type="Pfam" id="PF01370"/>
    </source>
</evidence>
<name>A0A2A9NDE1_9AGAR</name>
<evidence type="ECO:0000313" key="5">
    <source>
        <dbReference type="EMBL" id="PFH46271.1"/>
    </source>
</evidence>
<dbReference type="OrthoDB" id="2735536at2759"/>
<feature type="domain" description="NAD-dependent epimerase/dehydratase" evidence="4">
    <location>
        <begin position="10"/>
        <end position="273"/>
    </location>
</feature>
<proteinExistence type="inferred from homology"/>
<dbReference type="PANTHER" id="PTHR10366">
    <property type="entry name" value="NAD DEPENDENT EPIMERASE/DEHYDRATASE"/>
    <property type="match status" value="1"/>
</dbReference>